<sequence>MLTVEVVHGLYMEAMWRGDRKTLKPRTCLKGRAPETLLDSYEAERRPIAQRNTDQSVRNLVKMGEIDAALGFETLAPIAGNAAEGPIVSFDIGTLAIDGDTPGAVLRRKAVQDAIDNQAEHFAQGAGIDLGSSYAAGIVVPDGSPPPSSAPCEYLPDAHPGARLPFSSADGRFAESTLGLVDPSGITLFARDARWNAAANAAAGEAEVAVKVVLFDGPYHNLGPGAAELLGITETGAIAVRPDGHVLWRLSEWRADAIERLVAALSLINRGADAREAPVDLTACA</sequence>
<dbReference type="InterPro" id="IPR050641">
    <property type="entry name" value="RIFMO-like"/>
</dbReference>
<keyword evidence="4" id="KW-1185">Reference proteome</keyword>
<evidence type="ECO:0000313" key="4">
    <source>
        <dbReference type="Proteomes" id="UP000179467"/>
    </source>
</evidence>
<dbReference type="EMBL" id="MIPT01000001">
    <property type="protein sequence ID" value="OHT20643.1"/>
    <property type="molecule type" value="Genomic_DNA"/>
</dbReference>
<keyword evidence="3" id="KW-0560">Oxidoreductase</keyword>
<dbReference type="PANTHER" id="PTHR43004:SF19">
    <property type="entry name" value="BINDING MONOOXYGENASE, PUTATIVE (JCVI)-RELATED"/>
    <property type="match status" value="1"/>
</dbReference>
<dbReference type="OrthoDB" id="9791689at2"/>
<dbReference type="RefSeq" id="WP_070934128.1">
    <property type="nucleotide sequence ID" value="NZ_MIPT01000001.1"/>
</dbReference>
<proteinExistence type="predicted"/>
<dbReference type="Gene3D" id="3.40.30.120">
    <property type="match status" value="1"/>
</dbReference>
<accession>A0A1S1HHD3</accession>
<reference evidence="3 4" key="1">
    <citation type="submission" date="2016-09" db="EMBL/GenBank/DDBJ databases">
        <title>Metabolic pathway, cell adaptation mechanisms and a novel monoxygenase revealed through proteogenomic-transcription analysis of a Sphingomonas haloaromaticamans strain degrading the fungicide ortho-phenylphenol.</title>
        <authorList>
            <person name="Perruchon C."/>
            <person name="Papadopoulou E.S."/>
            <person name="Rousidou C."/>
            <person name="Vasileiadis S."/>
            <person name="Tanou G."/>
            <person name="Amoutzias G."/>
            <person name="Molassiotis A."/>
            <person name="Karpouzas D.G."/>
        </authorList>
    </citation>
    <scope>NUCLEOTIDE SEQUENCE [LARGE SCALE GENOMIC DNA]</scope>
    <source>
        <strain evidence="3 4">P3</strain>
    </source>
</reference>
<protein>
    <submittedName>
        <fullName evidence="3">2,4-dichlorophenol 6-monooxygenase</fullName>
        <ecNumber evidence="3">1.14.13.20</ecNumber>
    </submittedName>
</protein>
<dbReference type="Gene3D" id="3.50.50.60">
    <property type="entry name" value="FAD/NAD(P)-binding domain"/>
    <property type="match status" value="1"/>
</dbReference>
<name>A0A1S1HHD3_9SPHN</name>
<dbReference type="AlphaFoldDB" id="A0A1S1HHD3"/>
<dbReference type="PANTHER" id="PTHR43004">
    <property type="entry name" value="TRK SYSTEM POTASSIUM UPTAKE PROTEIN"/>
    <property type="match status" value="1"/>
</dbReference>
<evidence type="ECO:0000256" key="2">
    <source>
        <dbReference type="ARBA" id="ARBA00022827"/>
    </source>
</evidence>
<comment type="caution">
    <text evidence="3">The sequence shown here is derived from an EMBL/GenBank/DDBJ whole genome shotgun (WGS) entry which is preliminary data.</text>
</comment>
<keyword evidence="3" id="KW-0503">Monooxygenase</keyword>
<keyword evidence="1" id="KW-0285">Flavoprotein</keyword>
<dbReference type="Proteomes" id="UP000179467">
    <property type="component" value="Unassembled WGS sequence"/>
</dbReference>
<dbReference type="GO" id="GO:0018666">
    <property type="term" value="F:2,4-dichlorophenol 6-monooxygenase activity"/>
    <property type="evidence" value="ECO:0007669"/>
    <property type="project" value="UniProtKB-EC"/>
</dbReference>
<dbReference type="InterPro" id="IPR036188">
    <property type="entry name" value="FAD/NAD-bd_sf"/>
</dbReference>
<evidence type="ECO:0000256" key="1">
    <source>
        <dbReference type="ARBA" id="ARBA00022630"/>
    </source>
</evidence>
<organism evidence="3 4">
    <name type="scientific">Edaphosphingomonas haloaromaticamans</name>
    <dbReference type="NCBI Taxonomy" id="653954"/>
    <lineage>
        <taxon>Bacteria</taxon>
        <taxon>Pseudomonadati</taxon>
        <taxon>Pseudomonadota</taxon>
        <taxon>Alphaproteobacteria</taxon>
        <taxon>Sphingomonadales</taxon>
        <taxon>Rhizorhabdaceae</taxon>
        <taxon>Edaphosphingomonas</taxon>
    </lineage>
</organism>
<dbReference type="Pfam" id="PF21274">
    <property type="entry name" value="Rng_hyd_C"/>
    <property type="match status" value="1"/>
</dbReference>
<dbReference type="EC" id="1.14.13.20" evidence="3"/>
<gene>
    <name evidence="3" type="primary">tfdB_1</name>
    <name evidence="3" type="ORF">BHE75_02642</name>
</gene>
<keyword evidence="2" id="KW-0274">FAD</keyword>
<evidence type="ECO:0000313" key="3">
    <source>
        <dbReference type="EMBL" id="OHT20643.1"/>
    </source>
</evidence>